<feature type="transmembrane region" description="Helical" evidence="2">
    <location>
        <begin position="105"/>
        <end position="124"/>
    </location>
</feature>
<keyword evidence="1" id="KW-1003">Cell membrane</keyword>
<comment type="subcellular location">
    <subcellularLocation>
        <location evidence="1">Cell inner membrane</location>
        <topology evidence="1">Multi-pass membrane protein</topology>
    </subcellularLocation>
</comment>
<dbReference type="AlphaFoldDB" id="A0A4T2A2C3"/>
<dbReference type="EMBL" id="RFLV01000001">
    <property type="protein sequence ID" value="TIH09276.1"/>
    <property type="molecule type" value="Genomic_DNA"/>
</dbReference>
<dbReference type="PANTHER" id="PTHR35813:SF1">
    <property type="entry name" value="INNER MEMBRANE PROTEIN YBAN"/>
    <property type="match status" value="1"/>
</dbReference>
<dbReference type="PANTHER" id="PTHR35813">
    <property type="entry name" value="INNER MEMBRANE PROTEIN YBAN"/>
    <property type="match status" value="1"/>
</dbReference>
<reference evidence="3 4" key="1">
    <citation type="submission" date="2018-10" db="EMBL/GenBank/DDBJ databases">
        <title>Pseudomonas leptonychotis sp. nov., isolated from Weddell seals in Antarctica.</title>
        <authorList>
            <person name="Novakova D."/>
            <person name="Svec P."/>
            <person name="Kralova S."/>
            <person name="Kristofova L."/>
            <person name="Zeman M."/>
            <person name="Pantucek R."/>
            <person name="Maslanova I."/>
            <person name="Sedlacek I."/>
        </authorList>
    </citation>
    <scope>NUCLEOTIDE SEQUENCE [LARGE SCALE GENOMIC DNA]</scope>
    <source>
        <strain evidence="3 4">CCM 8849</strain>
    </source>
</reference>
<keyword evidence="2" id="KW-1133">Transmembrane helix</keyword>
<keyword evidence="4" id="KW-1185">Reference proteome</keyword>
<dbReference type="GO" id="GO:0005886">
    <property type="term" value="C:plasma membrane"/>
    <property type="evidence" value="ECO:0007669"/>
    <property type="project" value="UniProtKB-SubCell"/>
</dbReference>
<evidence type="ECO:0000256" key="1">
    <source>
        <dbReference type="PIRNR" id="PIRNR016789"/>
    </source>
</evidence>
<dbReference type="Pfam" id="PF04304">
    <property type="entry name" value="DUF454"/>
    <property type="match status" value="1"/>
</dbReference>
<dbReference type="OrthoDB" id="9816293at2"/>
<proteinExistence type="predicted"/>
<accession>A0A4T2A2C3</accession>
<dbReference type="PIRSF" id="PIRSF016789">
    <property type="entry name" value="DUF454"/>
    <property type="match status" value="1"/>
</dbReference>
<organism evidence="3 4">
    <name type="scientific">Pseudomonas leptonychotis</name>
    <dbReference type="NCBI Taxonomy" id="2448482"/>
    <lineage>
        <taxon>Bacteria</taxon>
        <taxon>Pseudomonadati</taxon>
        <taxon>Pseudomonadota</taxon>
        <taxon>Gammaproteobacteria</taxon>
        <taxon>Pseudomonadales</taxon>
        <taxon>Pseudomonadaceae</taxon>
        <taxon>Pseudomonas</taxon>
    </lineage>
</organism>
<dbReference type="InterPro" id="IPR007401">
    <property type="entry name" value="DUF454"/>
</dbReference>
<evidence type="ECO:0000313" key="4">
    <source>
        <dbReference type="Proteomes" id="UP000307541"/>
    </source>
</evidence>
<keyword evidence="1" id="KW-0997">Cell inner membrane</keyword>
<gene>
    <name evidence="3" type="ORF">D8779_00710</name>
</gene>
<dbReference type="Proteomes" id="UP000307541">
    <property type="component" value="Unassembled WGS sequence"/>
</dbReference>
<keyword evidence="2" id="KW-0812">Transmembrane</keyword>
<sequence>MARDIQLQRNPAIRYALLAIGWLSVVLGVIGIFLPVLPTTPFLLLAAACFMRSSKRFYLWLINHRRLGPWIVDYLDGQGIPLKGKVYAISLMWLSISLSCYLVPLFWARAFMLTSAVLVSLYILRQKTRVAP</sequence>
<evidence type="ECO:0000256" key="2">
    <source>
        <dbReference type="SAM" id="Phobius"/>
    </source>
</evidence>
<dbReference type="RefSeq" id="WP_136662560.1">
    <property type="nucleotide sequence ID" value="NZ_CP180477.1"/>
</dbReference>
<comment type="caution">
    <text evidence="3">The sequence shown here is derived from an EMBL/GenBank/DDBJ whole genome shotgun (WGS) entry which is preliminary data.</text>
</comment>
<evidence type="ECO:0000313" key="3">
    <source>
        <dbReference type="EMBL" id="TIH09276.1"/>
    </source>
</evidence>
<protein>
    <recommendedName>
        <fullName evidence="1">Inner membrane protein</fullName>
    </recommendedName>
</protein>
<feature type="transmembrane region" description="Helical" evidence="2">
    <location>
        <begin position="12"/>
        <end position="36"/>
    </location>
</feature>
<name>A0A4T2A2C3_9PSED</name>
<keyword evidence="1 2" id="KW-0472">Membrane</keyword>